<dbReference type="Pfam" id="PF13177">
    <property type="entry name" value="DNA_pol3_delta2"/>
    <property type="match status" value="1"/>
</dbReference>
<evidence type="ECO:0008006" key="3">
    <source>
        <dbReference type="Google" id="ProtNLM"/>
    </source>
</evidence>
<reference evidence="1 2" key="1">
    <citation type="submission" date="2010-07" db="EMBL/GenBank/DDBJ databases">
        <authorList>
            <person name="Muzny D."/>
            <person name="Qin X."/>
            <person name="Deng J."/>
            <person name="Jiang H."/>
            <person name="Liu Y."/>
            <person name="Qu J."/>
            <person name="Song X.-Z."/>
            <person name="Zhang L."/>
            <person name="Thornton R."/>
            <person name="Coyle M."/>
            <person name="Francisco L."/>
            <person name="Jackson L."/>
            <person name="Javaid M."/>
            <person name="Korchina V."/>
            <person name="Kovar C."/>
            <person name="Mata R."/>
            <person name="Mathew T."/>
            <person name="Ngo R."/>
            <person name="Nguyen L."/>
            <person name="Nguyen N."/>
            <person name="Okwuonu G."/>
            <person name="Ongeri F."/>
            <person name="Pham C."/>
            <person name="Simmons D."/>
            <person name="Wilczek-Boney K."/>
            <person name="Hale W."/>
            <person name="Jakkamsetti A."/>
            <person name="Pham P."/>
            <person name="Ruth R."/>
            <person name="San Lucas F."/>
            <person name="Warren J."/>
            <person name="Zhang J."/>
            <person name="Zhao Z."/>
            <person name="Zhou C."/>
            <person name="Zhu D."/>
            <person name="Lee S."/>
            <person name="Bess C."/>
            <person name="Blankenburg K."/>
            <person name="Forbes L."/>
            <person name="Fu Q."/>
            <person name="Gubbala S."/>
            <person name="Hirani K."/>
            <person name="Jayaseelan J.C."/>
            <person name="Lara F."/>
            <person name="Munidasa M."/>
            <person name="Palculict T."/>
            <person name="Patil S."/>
            <person name="Pu L.-L."/>
            <person name="Saada N."/>
            <person name="Tang L."/>
            <person name="Weissenberger G."/>
            <person name="Zhu Y."/>
            <person name="Hemphill L."/>
            <person name="Shang Y."/>
            <person name="Youmans B."/>
            <person name="Ayvaz T."/>
            <person name="Ross M."/>
            <person name="Santibanez J."/>
            <person name="Aqrawi P."/>
            <person name="Gross S."/>
            <person name="Joshi V."/>
            <person name="Fowler G."/>
            <person name="Nazareth L."/>
            <person name="Reid J."/>
            <person name="Worley K."/>
            <person name="Petrosino J."/>
            <person name="Highlander S."/>
            <person name="Gibbs R."/>
        </authorList>
    </citation>
    <scope>NUCLEOTIDE SEQUENCE [LARGE SCALE GENOMIC DNA]</scope>
    <source>
        <strain evidence="1 2">ATCC BAA-1640</strain>
    </source>
</reference>
<name>E0NL83_9FIRM</name>
<dbReference type="eggNOG" id="COG2812">
    <property type="taxonomic scope" value="Bacteria"/>
</dbReference>
<keyword evidence="2" id="KW-1185">Reference proteome</keyword>
<dbReference type="Gene3D" id="3.40.50.300">
    <property type="entry name" value="P-loop containing nucleotide triphosphate hydrolases"/>
    <property type="match status" value="1"/>
</dbReference>
<comment type="caution">
    <text evidence="1">The sequence shown here is derived from an EMBL/GenBank/DDBJ whole genome shotgun (WGS) entry which is preliminary data.</text>
</comment>
<dbReference type="InterPro" id="IPR050238">
    <property type="entry name" value="DNA_Rep/Repair_Clamp_Loader"/>
</dbReference>
<organism evidence="1 2">
    <name type="scientific">Peptoniphilus duerdenii ATCC BAA-1640</name>
    <dbReference type="NCBI Taxonomy" id="862517"/>
    <lineage>
        <taxon>Bacteria</taxon>
        <taxon>Bacillati</taxon>
        <taxon>Bacillota</taxon>
        <taxon>Tissierellia</taxon>
        <taxon>Tissierellales</taxon>
        <taxon>Peptoniphilaceae</taxon>
        <taxon>Peptoniphilus</taxon>
    </lineage>
</organism>
<dbReference type="EMBL" id="AEEH01000035">
    <property type="protein sequence ID" value="EFM25458.1"/>
    <property type="molecule type" value="Genomic_DNA"/>
</dbReference>
<dbReference type="RefSeq" id="WP_008901736.1">
    <property type="nucleotide sequence ID" value="NZ_GL397071.1"/>
</dbReference>
<dbReference type="HOGENOM" id="CLU_006229_4_0_9"/>
<dbReference type="GO" id="GO:0006261">
    <property type="term" value="P:DNA-templated DNA replication"/>
    <property type="evidence" value="ECO:0007669"/>
    <property type="project" value="TreeGrafter"/>
</dbReference>
<dbReference type="InterPro" id="IPR027417">
    <property type="entry name" value="P-loop_NTPase"/>
</dbReference>
<evidence type="ECO:0000313" key="1">
    <source>
        <dbReference type="EMBL" id="EFM25458.1"/>
    </source>
</evidence>
<protein>
    <recommendedName>
        <fullName evidence="3">DNA-directed DNA polymerase</fullName>
    </recommendedName>
</protein>
<dbReference type="PANTHER" id="PTHR11669:SF8">
    <property type="entry name" value="DNA POLYMERASE III SUBUNIT DELTA"/>
    <property type="match status" value="1"/>
</dbReference>
<accession>E0NL83</accession>
<dbReference type="STRING" id="862517.HMPREF9225_0922"/>
<sequence length="313" mass="35656">MFKSHLKICDELCNETISHAYVFSGESGVGKFTMAKSFARMILNEEHLMRIEGIDEYEHPDLLVLDGKLSKSQVDDMILESLSLPYEAKNKIYIINHFEDLSIEGQNAILKTLEEPPEYLIIILVTSNISKLLPTIISRSRVLSISSVATSDLRSFIESKGFKSQAELISNISNGSIKEVTNYLENPELLNKRRQILNTTLDVLRGGVSQAMKAYPFYENEKEDISFVLKVMELLTRDILIYSQTKEEKFILNIDYKYEIISLNMDNKSALTGLYTVLKARESLENNVNYRIAIESMLVKLGELNDKGIRSSF</sequence>
<proteinExistence type="predicted"/>
<dbReference type="OrthoDB" id="9810148at2"/>
<dbReference type="SUPFAM" id="SSF52540">
    <property type="entry name" value="P-loop containing nucleoside triphosphate hydrolases"/>
    <property type="match status" value="1"/>
</dbReference>
<gene>
    <name evidence="1" type="ORF">HMPREF9225_0922</name>
</gene>
<dbReference type="Proteomes" id="UP000003280">
    <property type="component" value="Unassembled WGS sequence"/>
</dbReference>
<evidence type="ECO:0000313" key="2">
    <source>
        <dbReference type="Proteomes" id="UP000003280"/>
    </source>
</evidence>
<dbReference type="PANTHER" id="PTHR11669">
    <property type="entry name" value="REPLICATION FACTOR C / DNA POLYMERASE III GAMMA-TAU SUBUNIT"/>
    <property type="match status" value="1"/>
</dbReference>
<dbReference type="AlphaFoldDB" id="E0NL83"/>